<evidence type="ECO:0000313" key="1">
    <source>
        <dbReference type="EMBL" id="PSR53895.1"/>
    </source>
</evidence>
<gene>
    <name evidence="1" type="ORF">AHMF7605_10385</name>
</gene>
<sequence length="159" mass="18793">MQITPTAQVTVPVNKEVKKKEKNITLHLPVKSYVQKYLVKRYGSLYIISKRDAIGIVLFQMLRRPSTESRATQRLKQYTATYPIEVSPKNFWKRGCRNLDDSLTIEWHKLVEDLIYQEYCSYIENMEAHGVEQRYAIEAFMAKYNFDETDIKFETIKKA</sequence>
<dbReference type="EMBL" id="PYFT01000001">
    <property type="protein sequence ID" value="PSR53895.1"/>
    <property type="molecule type" value="Genomic_DNA"/>
</dbReference>
<evidence type="ECO:0000313" key="2">
    <source>
        <dbReference type="Proteomes" id="UP000240357"/>
    </source>
</evidence>
<name>A0A2T2YEF5_9BACT</name>
<dbReference type="RefSeq" id="WP_106928992.1">
    <property type="nucleotide sequence ID" value="NZ_PYFT01000001.1"/>
</dbReference>
<proteinExistence type="predicted"/>
<reference evidence="1 2" key="1">
    <citation type="submission" date="2018-03" db="EMBL/GenBank/DDBJ databases">
        <title>Adhaeribacter sp. HMF7605 Genome sequencing and assembly.</title>
        <authorList>
            <person name="Kang H."/>
            <person name="Kang J."/>
            <person name="Cha I."/>
            <person name="Kim H."/>
            <person name="Joh K."/>
        </authorList>
    </citation>
    <scope>NUCLEOTIDE SEQUENCE [LARGE SCALE GENOMIC DNA]</scope>
    <source>
        <strain evidence="1 2">HMF7605</strain>
    </source>
</reference>
<dbReference type="AlphaFoldDB" id="A0A2T2YEF5"/>
<keyword evidence="2" id="KW-1185">Reference proteome</keyword>
<protein>
    <submittedName>
        <fullName evidence="1">Uncharacterized protein</fullName>
    </submittedName>
</protein>
<dbReference type="OrthoDB" id="881602at2"/>
<organism evidence="1 2">
    <name type="scientific">Adhaeribacter arboris</name>
    <dbReference type="NCBI Taxonomy" id="2072846"/>
    <lineage>
        <taxon>Bacteria</taxon>
        <taxon>Pseudomonadati</taxon>
        <taxon>Bacteroidota</taxon>
        <taxon>Cytophagia</taxon>
        <taxon>Cytophagales</taxon>
        <taxon>Hymenobacteraceae</taxon>
        <taxon>Adhaeribacter</taxon>
    </lineage>
</organism>
<accession>A0A2T2YEF5</accession>
<comment type="caution">
    <text evidence="1">The sequence shown here is derived from an EMBL/GenBank/DDBJ whole genome shotgun (WGS) entry which is preliminary data.</text>
</comment>
<dbReference type="Proteomes" id="UP000240357">
    <property type="component" value="Unassembled WGS sequence"/>
</dbReference>